<dbReference type="AlphaFoldDB" id="A0A1A8T159"/>
<feature type="transmembrane region" description="Helical" evidence="1">
    <location>
        <begin position="158"/>
        <end position="179"/>
    </location>
</feature>
<evidence type="ECO:0000313" key="3">
    <source>
        <dbReference type="Proteomes" id="UP000092544"/>
    </source>
</evidence>
<reference evidence="2 3" key="1">
    <citation type="submission" date="2016-06" db="EMBL/GenBank/DDBJ databases">
        <authorList>
            <person name="Kjaerup R.B."/>
            <person name="Dalgaard T.S."/>
            <person name="Juul-Madsen H.R."/>
        </authorList>
    </citation>
    <scope>NUCLEOTIDE SEQUENCE [LARGE SCALE GENOMIC DNA]</scope>
    <source>
        <strain evidence="2 3">CECT 8886</strain>
    </source>
</reference>
<dbReference type="STRING" id="1792290.MSP8886_00344"/>
<evidence type="ECO:0000313" key="2">
    <source>
        <dbReference type="EMBL" id="SBS25660.1"/>
    </source>
</evidence>
<accession>A0A1A8T159</accession>
<sequence>MKTTSETNTKAKWGKLITIRLIGWSVIICLVFSVVMALGEYKLEQAKYRKNALANLHKAIELFSPMITESLWNMDTQLANKQMKALAHFDSVSIAVLTTEDGGQLRFGSQPLDMEDSSVSKTLFYNDTKNLPKLGELTLYTDLRQAAQTDSSLFFHYFAFYLGISMTITVCLVILCHLLTTKRIRHLTHTFNKVTEDSITLDSSFKNQVNNTIAKDEYDELVYQVYRVWKIGHQAMKENQENQILIQNIRTDYELLKQRISDKEATELAQYKEDIQMLKSAMNALPYRISWRDSDLIIRGANTAYLNDIGLEDESLITGTKGESFIPIAQQKLYNADNTSVLNTGYRQIDMEEKFMFPKAQPGIRIISKVPLYNEQGELIGLLEYYLKKGPDK</sequence>
<evidence type="ECO:0000256" key="1">
    <source>
        <dbReference type="SAM" id="Phobius"/>
    </source>
</evidence>
<keyword evidence="1" id="KW-0472">Membrane</keyword>
<dbReference type="RefSeq" id="WP_067012069.1">
    <property type="nucleotide sequence ID" value="NZ_FLOB01000001.1"/>
</dbReference>
<protein>
    <submittedName>
        <fullName evidence="2">Aerobic respiration control sensor protein ArcB</fullName>
    </submittedName>
</protein>
<dbReference type="Gene3D" id="3.30.450.20">
    <property type="entry name" value="PAS domain"/>
    <property type="match status" value="1"/>
</dbReference>
<dbReference type="OrthoDB" id="6146868at2"/>
<proteinExistence type="predicted"/>
<keyword evidence="3" id="KW-1185">Reference proteome</keyword>
<keyword evidence="1" id="KW-1133">Transmembrane helix</keyword>
<dbReference type="Proteomes" id="UP000092544">
    <property type="component" value="Unassembled WGS sequence"/>
</dbReference>
<dbReference type="InterPro" id="IPR035965">
    <property type="entry name" value="PAS-like_dom_sf"/>
</dbReference>
<dbReference type="EMBL" id="FLOB01000001">
    <property type="protein sequence ID" value="SBS25660.1"/>
    <property type="molecule type" value="Genomic_DNA"/>
</dbReference>
<feature type="transmembrane region" description="Helical" evidence="1">
    <location>
        <begin position="21"/>
        <end position="39"/>
    </location>
</feature>
<keyword evidence="1" id="KW-0812">Transmembrane</keyword>
<organism evidence="2 3">
    <name type="scientific">Marinomonas spartinae</name>
    <dbReference type="NCBI Taxonomy" id="1792290"/>
    <lineage>
        <taxon>Bacteria</taxon>
        <taxon>Pseudomonadati</taxon>
        <taxon>Pseudomonadota</taxon>
        <taxon>Gammaproteobacteria</taxon>
        <taxon>Oceanospirillales</taxon>
        <taxon>Oceanospirillaceae</taxon>
        <taxon>Marinomonas</taxon>
    </lineage>
</organism>
<dbReference type="SUPFAM" id="SSF55785">
    <property type="entry name" value="PYP-like sensor domain (PAS domain)"/>
    <property type="match status" value="1"/>
</dbReference>
<gene>
    <name evidence="2" type="ORF">MSP8886_00344</name>
</gene>
<name>A0A1A8T159_9GAMM</name>